<accession>A0ABT6KR38</accession>
<keyword evidence="3 5" id="KW-1133">Transmembrane helix</keyword>
<comment type="subcellular location">
    <subcellularLocation>
        <location evidence="1">Membrane</location>
        <topology evidence="1">Multi-pass membrane protein</topology>
    </subcellularLocation>
</comment>
<keyword evidence="8" id="KW-1185">Reference proteome</keyword>
<dbReference type="RefSeq" id="WP_322133974.1">
    <property type="nucleotide sequence ID" value="NZ_CP085036.1"/>
</dbReference>
<feature type="transmembrane region" description="Helical" evidence="5">
    <location>
        <begin position="47"/>
        <end position="65"/>
    </location>
</feature>
<organism evidence="7 8">
    <name type="scientific">Antiquaquibacter oligotrophicus</name>
    <dbReference type="NCBI Taxonomy" id="2880260"/>
    <lineage>
        <taxon>Bacteria</taxon>
        <taxon>Bacillati</taxon>
        <taxon>Actinomycetota</taxon>
        <taxon>Actinomycetes</taxon>
        <taxon>Micrococcales</taxon>
        <taxon>Microbacteriaceae</taxon>
        <taxon>Antiquaquibacter</taxon>
    </lineage>
</organism>
<dbReference type="PANTHER" id="PTHR38480:SF1">
    <property type="entry name" value="SLR0254 PROTEIN"/>
    <property type="match status" value="1"/>
</dbReference>
<evidence type="ECO:0000256" key="3">
    <source>
        <dbReference type="ARBA" id="ARBA00022989"/>
    </source>
</evidence>
<feature type="transmembrane region" description="Helical" evidence="5">
    <location>
        <begin position="129"/>
        <end position="150"/>
    </location>
</feature>
<dbReference type="InterPro" id="IPR010432">
    <property type="entry name" value="RDD"/>
</dbReference>
<keyword evidence="2 5" id="KW-0812">Transmembrane</keyword>
<keyword evidence="4 5" id="KW-0472">Membrane</keyword>
<comment type="caution">
    <text evidence="7">The sequence shown here is derived from an EMBL/GenBank/DDBJ whole genome shotgun (WGS) entry which is preliminary data.</text>
</comment>
<proteinExistence type="predicted"/>
<dbReference type="Proteomes" id="UP001160142">
    <property type="component" value="Unassembled WGS sequence"/>
</dbReference>
<dbReference type="Pfam" id="PF06271">
    <property type="entry name" value="RDD"/>
    <property type="match status" value="1"/>
</dbReference>
<evidence type="ECO:0000313" key="7">
    <source>
        <dbReference type="EMBL" id="MDH6181667.1"/>
    </source>
</evidence>
<reference evidence="7 8" key="1">
    <citation type="submission" date="2023-04" db="EMBL/GenBank/DDBJ databases">
        <title>Genome Encyclopedia of Bacteria and Archaea VI: Functional Genomics of Type Strains.</title>
        <authorList>
            <person name="Whitman W."/>
        </authorList>
    </citation>
    <scope>NUCLEOTIDE SEQUENCE [LARGE SCALE GENOMIC DNA]</scope>
    <source>
        <strain evidence="7 8">SG_E_30_P1</strain>
    </source>
</reference>
<evidence type="ECO:0000256" key="5">
    <source>
        <dbReference type="SAM" id="Phobius"/>
    </source>
</evidence>
<evidence type="ECO:0000313" key="8">
    <source>
        <dbReference type="Proteomes" id="UP001160142"/>
    </source>
</evidence>
<protein>
    <submittedName>
        <fullName evidence="7">RDD family membrane protein YckC</fullName>
    </submittedName>
</protein>
<evidence type="ECO:0000256" key="4">
    <source>
        <dbReference type="ARBA" id="ARBA00023136"/>
    </source>
</evidence>
<dbReference type="EMBL" id="JARXVQ010000001">
    <property type="protein sequence ID" value="MDH6181667.1"/>
    <property type="molecule type" value="Genomic_DNA"/>
</dbReference>
<feature type="domain" description="RDD" evidence="6">
    <location>
        <begin position="40"/>
        <end position="163"/>
    </location>
</feature>
<feature type="transmembrane region" description="Helical" evidence="5">
    <location>
        <begin position="77"/>
        <end position="94"/>
    </location>
</feature>
<gene>
    <name evidence="7" type="ORF">M2152_001849</name>
</gene>
<evidence type="ECO:0000259" key="6">
    <source>
        <dbReference type="Pfam" id="PF06271"/>
    </source>
</evidence>
<dbReference type="PANTHER" id="PTHR38480">
    <property type="entry name" value="SLR0254 PROTEIN"/>
    <property type="match status" value="1"/>
</dbReference>
<sequence>MSSPMPKYRDAIIHEEKRDEVIIGEAVALSLRPTSFVLRGAGAAIDFLLYTAGYILLVILIFNLADALRLDGAMARALSIVGLVAAFVLVPTVVETLTRGKSLGKLAVGARIVRDDGGAIGFRHAFMRALTGMFEIYMTLGGGAAVIALLNSRSRRLGDLVAGTYSQNERVAAEVRPVYGVPVQLLDWSRTADVARMPDALARRTSQFLSQAGALTPQTRVRVAAELANEVSRYVSPIPPTDPELFLAAVAAVRRDRELGALELEKRGLERLAPALSGIPRGFPDRG</sequence>
<evidence type="ECO:0000256" key="1">
    <source>
        <dbReference type="ARBA" id="ARBA00004141"/>
    </source>
</evidence>
<name>A0ABT6KR38_9MICO</name>
<evidence type="ECO:0000256" key="2">
    <source>
        <dbReference type="ARBA" id="ARBA00022692"/>
    </source>
</evidence>